<dbReference type="AlphaFoldDB" id="A0A2K2D0Q7"/>
<evidence type="ECO:0000313" key="3">
    <source>
        <dbReference type="Proteomes" id="UP000008810"/>
    </source>
</evidence>
<reference evidence="1 2" key="1">
    <citation type="journal article" date="2010" name="Nature">
        <title>Genome sequencing and analysis of the model grass Brachypodium distachyon.</title>
        <authorList>
            <consortium name="International Brachypodium Initiative"/>
        </authorList>
    </citation>
    <scope>NUCLEOTIDE SEQUENCE [LARGE SCALE GENOMIC DNA]</scope>
    <source>
        <strain evidence="1 2">Bd21</strain>
    </source>
</reference>
<reference evidence="2" key="3">
    <citation type="submission" date="2018-08" db="UniProtKB">
        <authorList>
            <consortium name="EnsemblPlants"/>
        </authorList>
    </citation>
    <scope>IDENTIFICATION</scope>
    <source>
        <strain evidence="2">cv. Bd21</strain>
    </source>
</reference>
<gene>
    <name evidence="1" type="ORF">BRADI_3g33026v3</name>
</gene>
<dbReference type="Gramene" id="PNT67860">
    <property type="protein sequence ID" value="PNT67860"/>
    <property type="gene ID" value="BRADI_3g33026v3"/>
</dbReference>
<accession>A0A2K2D0Q7</accession>
<name>A0A2K2D0Q7_BRADI</name>
<protein>
    <recommendedName>
        <fullName evidence="4">Reverse transcriptase zinc-binding domain-containing protein</fullName>
    </recommendedName>
</protein>
<dbReference type="EnsemblPlants" id="PNT67860">
    <property type="protein sequence ID" value="PNT67860"/>
    <property type="gene ID" value="BRADI_3g33026v3"/>
</dbReference>
<dbReference type="Proteomes" id="UP000008810">
    <property type="component" value="Chromosome 3"/>
</dbReference>
<dbReference type="EMBL" id="CM000882">
    <property type="protein sequence ID" value="PNT67860.1"/>
    <property type="molecule type" value="Genomic_DNA"/>
</dbReference>
<reference evidence="1" key="2">
    <citation type="submission" date="2017-06" db="EMBL/GenBank/DDBJ databases">
        <title>WGS assembly of Brachypodium distachyon.</title>
        <authorList>
            <consortium name="The International Brachypodium Initiative"/>
            <person name="Lucas S."/>
            <person name="Harmon-Smith M."/>
            <person name="Lail K."/>
            <person name="Tice H."/>
            <person name="Grimwood J."/>
            <person name="Bruce D."/>
            <person name="Barry K."/>
            <person name="Shu S."/>
            <person name="Lindquist E."/>
            <person name="Wang M."/>
            <person name="Pitluck S."/>
            <person name="Vogel J.P."/>
            <person name="Garvin D.F."/>
            <person name="Mockler T.C."/>
            <person name="Schmutz J."/>
            <person name="Rokhsar D."/>
            <person name="Bevan M.W."/>
        </authorList>
    </citation>
    <scope>NUCLEOTIDE SEQUENCE</scope>
    <source>
        <strain evidence="1">Bd21</strain>
    </source>
</reference>
<keyword evidence="3" id="KW-1185">Reference proteome</keyword>
<evidence type="ECO:0000313" key="1">
    <source>
        <dbReference type="EMBL" id="PNT67860.1"/>
    </source>
</evidence>
<evidence type="ECO:0008006" key="4">
    <source>
        <dbReference type="Google" id="ProtNLM"/>
    </source>
</evidence>
<sequence>MAGGLSSGPIIGYMASVFGMRSRFSETISHLLLGCVFARQVWERLWTAWGHVEWAPNADATMREWWCSLPFPRRARRNFRTGIILVLWTMWNHRNDVAFNGVSPSLQLVVLCLQEEFGRWAHAGLFRGRVSIPASM</sequence>
<evidence type="ECO:0000313" key="2">
    <source>
        <dbReference type="EnsemblPlants" id="PNT67860"/>
    </source>
</evidence>
<feature type="non-terminal residue" evidence="1">
    <location>
        <position position="136"/>
    </location>
</feature>
<organism evidence="1">
    <name type="scientific">Brachypodium distachyon</name>
    <name type="common">Purple false brome</name>
    <name type="synonym">Trachynia distachya</name>
    <dbReference type="NCBI Taxonomy" id="15368"/>
    <lineage>
        <taxon>Eukaryota</taxon>
        <taxon>Viridiplantae</taxon>
        <taxon>Streptophyta</taxon>
        <taxon>Embryophyta</taxon>
        <taxon>Tracheophyta</taxon>
        <taxon>Spermatophyta</taxon>
        <taxon>Magnoliopsida</taxon>
        <taxon>Liliopsida</taxon>
        <taxon>Poales</taxon>
        <taxon>Poaceae</taxon>
        <taxon>BOP clade</taxon>
        <taxon>Pooideae</taxon>
        <taxon>Stipodae</taxon>
        <taxon>Brachypodieae</taxon>
        <taxon>Brachypodium</taxon>
    </lineage>
</organism>
<dbReference type="OrthoDB" id="696190at2759"/>
<dbReference type="InParanoid" id="A0A2K2D0Q7"/>
<proteinExistence type="predicted"/>